<keyword evidence="2" id="KW-1185">Reference proteome</keyword>
<organism evidence="1 2">
    <name type="scientific">Polyangium sorediatum</name>
    <dbReference type="NCBI Taxonomy" id="889274"/>
    <lineage>
        <taxon>Bacteria</taxon>
        <taxon>Pseudomonadati</taxon>
        <taxon>Myxococcota</taxon>
        <taxon>Polyangia</taxon>
        <taxon>Polyangiales</taxon>
        <taxon>Polyangiaceae</taxon>
        <taxon>Polyangium</taxon>
    </lineage>
</organism>
<gene>
    <name evidence="1" type="ORF">QHF89_49530</name>
</gene>
<sequence length="370" mass="39720">MNSPSVFSAVLPSLVATDSAGAQVLTGSGAVAIAVDGNIRIDIAAPGLGPGVGLSAIPDRCEINGTTIDGDSLTGHHAYATDASTHWTSPPIIPPSTDVSFVPTELLLVQPGADVAKWDKKVLLLKGPRVVQPETWKYGDLLFALQAFPSPRPGVWSGDVTAELLIERVQPVANFDDIRLATLALLSLASRTQTRCLLETSFNGTNVLCRRAFPQPGDVVGGHPLISQGGLANFMSQTMAPYLAQSANYSLDTAITYYCRSHQENLAEAKFIFAGVAMESLKFYWALNVARFTPDDKRSGLIRGFKKASGANYTFEELMMGLAGHLGLTHTYTFIEERNALFHTGRSAAAQLHTGSTWPHLRPVLQTVQD</sequence>
<evidence type="ECO:0000313" key="1">
    <source>
        <dbReference type="EMBL" id="MDI1437649.1"/>
    </source>
</evidence>
<reference evidence="1 2" key="1">
    <citation type="submission" date="2023-04" db="EMBL/GenBank/DDBJ databases">
        <title>The genome sequence of Polyangium sorediatum DSM14670.</title>
        <authorList>
            <person name="Zhang X."/>
        </authorList>
    </citation>
    <scope>NUCLEOTIDE SEQUENCE [LARGE SCALE GENOMIC DNA]</scope>
    <source>
        <strain evidence="1 2">DSM 14670</strain>
    </source>
</reference>
<proteinExistence type="predicted"/>
<evidence type="ECO:0000313" key="2">
    <source>
        <dbReference type="Proteomes" id="UP001160301"/>
    </source>
</evidence>
<dbReference type="RefSeq" id="WP_284722011.1">
    <property type="nucleotide sequence ID" value="NZ_JARZHI010000150.1"/>
</dbReference>
<accession>A0ABT6PAV9</accession>
<dbReference type="Proteomes" id="UP001160301">
    <property type="component" value="Unassembled WGS sequence"/>
</dbReference>
<dbReference type="EMBL" id="JARZHI010000150">
    <property type="protein sequence ID" value="MDI1437649.1"/>
    <property type="molecule type" value="Genomic_DNA"/>
</dbReference>
<protein>
    <submittedName>
        <fullName evidence="1">Uncharacterized protein</fullName>
    </submittedName>
</protein>
<name>A0ABT6PAV9_9BACT</name>
<comment type="caution">
    <text evidence="1">The sequence shown here is derived from an EMBL/GenBank/DDBJ whole genome shotgun (WGS) entry which is preliminary data.</text>
</comment>